<dbReference type="EMBL" id="KT007001">
    <property type="protein sequence ID" value="AKQ02580.1"/>
    <property type="molecule type" value="Genomic_DNA"/>
</dbReference>
<accession>A0A0H4T789</accession>
<feature type="region of interest" description="Disordered" evidence="1">
    <location>
        <begin position="31"/>
        <end position="58"/>
    </location>
</feature>
<evidence type="ECO:0000256" key="1">
    <source>
        <dbReference type="SAM" id="MobiDB-lite"/>
    </source>
</evidence>
<organism evidence="2">
    <name type="scientific">uncultured Parcubacteria bacterium Rifle_16ft_4_minimus_37658</name>
    <dbReference type="NCBI Taxonomy" id="1665141"/>
    <lineage>
        <taxon>Bacteria</taxon>
        <taxon>Candidatus Parcubacteria</taxon>
        <taxon>environmental samples</taxon>
    </lineage>
</organism>
<evidence type="ECO:0000313" key="2">
    <source>
        <dbReference type="EMBL" id="AKQ02580.1"/>
    </source>
</evidence>
<dbReference type="AlphaFoldDB" id="A0A0H4T789"/>
<protein>
    <submittedName>
        <fullName evidence="2">Uncharacterized protein</fullName>
    </submittedName>
</protein>
<reference evidence="2" key="1">
    <citation type="journal article" date="2015" name="ISME J.">
        <title>Aquifer environment selects for microbial species cohorts in sediment and groundwater.</title>
        <authorList>
            <person name="Hug L.A."/>
            <person name="Thomas B.C."/>
            <person name="Brown C.T."/>
            <person name="Frischkorn K.R."/>
            <person name="Williams K.H."/>
            <person name="Tringe S.G."/>
            <person name="Banfield J.F."/>
        </authorList>
    </citation>
    <scope>NUCLEOTIDE SEQUENCE</scope>
</reference>
<sequence length="74" mass="8019">MSKKKSKGKKEEAAKIQKERRSAINWIFAGTKSKSASSSSDPGAIFEGKPVPGSWEPEIALNARPRSIEGMDIS</sequence>
<name>A0A0H4T789_9BACT</name>
<proteinExistence type="predicted"/>